<dbReference type="EMBL" id="ABDG02000021">
    <property type="protein sequence ID" value="EHK46818.1"/>
    <property type="molecule type" value="Genomic_DNA"/>
</dbReference>
<dbReference type="Pfam" id="PF11951">
    <property type="entry name" value="Fungal_trans_2"/>
    <property type="match status" value="1"/>
</dbReference>
<keyword evidence="2" id="KW-0539">Nucleus</keyword>
<dbReference type="AlphaFoldDB" id="G9NQJ5"/>
<dbReference type="InterPro" id="IPR001138">
    <property type="entry name" value="Zn2Cys6_DnaBD"/>
</dbReference>
<dbReference type="KEGG" id="tatv:25780104"/>
<dbReference type="GO" id="GO:0005634">
    <property type="term" value="C:nucleus"/>
    <property type="evidence" value="ECO:0007669"/>
    <property type="project" value="UniProtKB-SubCell"/>
</dbReference>
<dbReference type="OMA" id="ALAWPMC"/>
<gene>
    <name evidence="4" type="ORF">TRIATDRAFT_291139</name>
</gene>
<reference evidence="4 5" key="1">
    <citation type="journal article" date="2011" name="Genome Biol.">
        <title>Comparative genome sequence analysis underscores mycoparasitism as the ancestral life style of Trichoderma.</title>
        <authorList>
            <person name="Kubicek C.P."/>
            <person name="Herrera-Estrella A."/>
            <person name="Seidl-Seiboth V."/>
            <person name="Martinez D.A."/>
            <person name="Druzhinina I.S."/>
            <person name="Thon M."/>
            <person name="Zeilinger S."/>
            <person name="Casas-Flores S."/>
            <person name="Horwitz B.A."/>
            <person name="Mukherjee P.K."/>
            <person name="Mukherjee M."/>
            <person name="Kredics L."/>
            <person name="Alcaraz L.D."/>
            <person name="Aerts A."/>
            <person name="Antal Z."/>
            <person name="Atanasova L."/>
            <person name="Cervantes-Badillo M.G."/>
            <person name="Challacombe J."/>
            <person name="Chertkov O."/>
            <person name="McCluskey K."/>
            <person name="Coulpier F."/>
            <person name="Deshpande N."/>
            <person name="von Doehren H."/>
            <person name="Ebbole D.J."/>
            <person name="Esquivel-Naranjo E.U."/>
            <person name="Fekete E."/>
            <person name="Flipphi M."/>
            <person name="Glaser F."/>
            <person name="Gomez-Rodriguez E.Y."/>
            <person name="Gruber S."/>
            <person name="Han C."/>
            <person name="Henrissat B."/>
            <person name="Hermosa R."/>
            <person name="Hernandez-Onate M."/>
            <person name="Karaffa L."/>
            <person name="Kosti I."/>
            <person name="Le Crom S."/>
            <person name="Lindquist E."/>
            <person name="Lucas S."/>
            <person name="Luebeck M."/>
            <person name="Luebeck P.S."/>
            <person name="Margeot A."/>
            <person name="Metz B."/>
            <person name="Misra M."/>
            <person name="Nevalainen H."/>
            <person name="Omann M."/>
            <person name="Packer N."/>
            <person name="Perrone G."/>
            <person name="Uresti-Rivera E.E."/>
            <person name="Salamov A."/>
            <person name="Schmoll M."/>
            <person name="Seiboth B."/>
            <person name="Shapiro H."/>
            <person name="Sukno S."/>
            <person name="Tamayo-Ramos J.A."/>
            <person name="Tisch D."/>
            <person name="Wiest A."/>
            <person name="Wilkinson H.H."/>
            <person name="Zhang M."/>
            <person name="Coutinho P.M."/>
            <person name="Kenerley C.M."/>
            <person name="Monte E."/>
            <person name="Baker S.E."/>
            <person name="Grigoriev I.V."/>
        </authorList>
    </citation>
    <scope>NUCLEOTIDE SEQUENCE [LARGE SCALE GENOMIC DNA]</scope>
    <source>
        <strain evidence="5">ATCC 20476 / IMI 206040</strain>
    </source>
</reference>
<dbReference type="PROSITE" id="PS00463">
    <property type="entry name" value="ZN2_CY6_FUNGAL_1"/>
    <property type="match status" value="1"/>
</dbReference>
<comment type="subcellular location">
    <subcellularLocation>
        <location evidence="1">Nucleus</location>
    </subcellularLocation>
</comment>
<dbReference type="PANTHER" id="PTHR37534:SF20">
    <property type="entry name" value="PRO1A C6 ZINK-FINGER PROTEIN"/>
    <property type="match status" value="1"/>
</dbReference>
<evidence type="ECO:0000256" key="1">
    <source>
        <dbReference type="ARBA" id="ARBA00004123"/>
    </source>
</evidence>
<dbReference type="SUPFAM" id="SSF57701">
    <property type="entry name" value="Zn2/Cys6 DNA-binding domain"/>
    <property type="match status" value="1"/>
</dbReference>
<dbReference type="SMART" id="SM00066">
    <property type="entry name" value="GAL4"/>
    <property type="match status" value="1"/>
</dbReference>
<evidence type="ECO:0000313" key="5">
    <source>
        <dbReference type="Proteomes" id="UP000005426"/>
    </source>
</evidence>
<feature type="domain" description="Zn(2)-C6 fungal-type" evidence="3">
    <location>
        <begin position="23"/>
        <end position="53"/>
    </location>
</feature>
<comment type="caution">
    <text evidence="4">The sequence shown here is derived from an EMBL/GenBank/DDBJ whole genome shotgun (WGS) entry which is preliminary data.</text>
</comment>
<dbReference type="PANTHER" id="PTHR37534">
    <property type="entry name" value="TRANSCRIPTIONAL ACTIVATOR PROTEIN UGA3"/>
    <property type="match status" value="1"/>
</dbReference>
<evidence type="ECO:0000259" key="3">
    <source>
        <dbReference type="PROSITE" id="PS50048"/>
    </source>
</evidence>
<dbReference type="GO" id="GO:0008270">
    <property type="term" value="F:zinc ion binding"/>
    <property type="evidence" value="ECO:0007669"/>
    <property type="project" value="InterPro"/>
</dbReference>
<name>G9NQJ5_HYPAI</name>
<dbReference type="PROSITE" id="PS50048">
    <property type="entry name" value="ZN2_CY6_FUNGAL_2"/>
    <property type="match status" value="1"/>
</dbReference>
<dbReference type="CDD" id="cd00067">
    <property type="entry name" value="GAL4"/>
    <property type="match status" value="1"/>
</dbReference>
<dbReference type="InterPro" id="IPR021858">
    <property type="entry name" value="Fun_TF"/>
</dbReference>
<evidence type="ECO:0000256" key="2">
    <source>
        <dbReference type="ARBA" id="ARBA00023242"/>
    </source>
</evidence>
<proteinExistence type="predicted"/>
<dbReference type="eggNOG" id="ENOG502RX7Y">
    <property type="taxonomic scope" value="Eukaryota"/>
</dbReference>
<accession>G9NQJ5</accession>
<dbReference type="OrthoDB" id="5213892at2759"/>
<dbReference type="Gene3D" id="4.10.240.10">
    <property type="entry name" value="Zn(2)-C6 fungal-type DNA-binding domain"/>
    <property type="match status" value="1"/>
</dbReference>
<dbReference type="InterPro" id="IPR036864">
    <property type="entry name" value="Zn2-C6_fun-type_DNA-bd_sf"/>
</dbReference>
<dbReference type="STRING" id="452589.G9NQJ5"/>
<dbReference type="Pfam" id="PF00172">
    <property type="entry name" value="Zn_clus"/>
    <property type="match status" value="1"/>
</dbReference>
<keyword evidence="5" id="KW-1185">Reference proteome</keyword>
<evidence type="ECO:0000313" key="4">
    <source>
        <dbReference type="EMBL" id="EHK46818.1"/>
    </source>
</evidence>
<dbReference type="GO" id="GO:0000981">
    <property type="term" value="F:DNA-binding transcription factor activity, RNA polymerase II-specific"/>
    <property type="evidence" value="ECO:0007669"/>
    <property type="project" value="InterPro"/>
</dbReference>
<dbReference type="GeneID" id="25780104"/>
<protein>
    <recommendedName>
        <fullName evidence="3">Zn(2)-C6 fungal-type domain-containing protein</fullName>
    </recommendedName>
</protein>
<sequence>MTTNCIVTDTIQPMYSKLRSFDGCWTCRVRRKKCAENRPVCDTCQALQITCYYEEEKPPWMDGGVRQTNMMEEIKAQVKRFATQKRKRMHLEILQAEANNLDHIDTESPATDVIDKTDTLTDFDPSLGHLGVAFTSEISNDSTSVLQGSPMQNKTPIGQGEADKELHLLMIYLDYVFPYLFPHYRPSILAGGRGWILEILHTNKPVYHSAVSLSTSFYAIVLNNGDKAHDECTMQMIHKFESQIELGLKELHKEVNYINTNAPGFDMKKGLVVMQSILQMLFFEVATSNKDNWKLHLNAAIAVFLRILPDPKEWNKTLKSLYTHTHKWPPPEFGLRRPWTTNQAALRFFTATILYIDILSSVTLGNVPQLASYHASIVPECLSYEKSFEAIQAGYLCFDEFFGLKNWIVQVLGDVASLEDWKRTQKKSSSLQASELESRGKVLSDVIKAGIQSLESHCQRQYIAHDVTTLHVVDSWPDANANEQPKHEMVWLLATLSYLNVVILGWQPSNQEIRWSVAKATNLLCQVPKGPGIRALAWPMCISGCLSPPEDEAIYRALVRQLGPLEMFGTMKEALLVMKTVWSMRAEIDECWDVAKCMNVLGYSVLLI</sequence>
<organism evidence="4 5">
    <name type="scientific">Hypocrea atroviridis (strain ATCC 20476 / IMI 206040)</name>
    <name type="common">Trichoderma atroviride</name>
    <dbReference type="NCBI Taxonomy" id="452589"/>
    <lineage>
        <taxon>Eukaryota</taxon>
        <taxon>Fungi</taxon>
        <taxon>Dikarya</taxon>
        <taxon>Ascomycota</taxon>
        <taxon>Pezizomycotina</taxon>
        <taxon>Sordariomycetes</taxon>
        <taxon>Hypocreomycetidae</taxon>
        <taxon>Hypocreales</taxon>
        <taxon>Hypocreaceae</taxon>
        <taxon>Trichoderma</taxon>
    </lineage>
</organism>
<dbReference type="Proteomes" id="UP000005426">
    <property type="component" value="Unassembled WGS sequence"/>
</dbReference>
<dbReference type="HOGENOM" id="CLU_019313_1_0_1"/>